<comment type="subcellular location">
    <subcellularLocation>
        <location evidence="1 12">Cell outer membrane</location>
        <topology evidence="1 12">Multi-pass membrane protein</topology>
    </subcellularLocation>
</comment>
<accession>A0A163C363</accession>
<keyword evidence="4 12" id="KW-1134">Transmembrane beta strand</keyword>
<reference evidence="18" key="1">
    <citation type="submission" date="2016-01" db="EMBL/GenBank/DDBJ databases">
        <title>Draft genome of Chromobacterium sp. F49.</title>
        <authorList>
            <person name="Hong K.W."/>
        </authorList>
    </citation>
    <scope>NUCLEOTIDE SEQUENCE [LARGE SCALE GENOMIC DNA]</scope>
    <source>
        <strain evidence="18">CN10</strain>
    </source>
</reference>
<feature type="signal peptide" evidence="14">
    <location>
        <begin position="1"/>
        <end position="37"/>
    </location>
</feature>
<dbReference type="Proteomes" id="UP000076625">
    <property type="component" value="Unassembled WGS sequence"/>
</dbReference>
<comment type="similarity">
    <text evidence="2 12 13">Belongs to the TonB-dependent receptor family.</text>
</comment>
<comment type="caution">
    <text evidence="17">The sequence shown here is derived from an EMBL/GenBank/DDBJ whole genome shotgun (WGS) entry which is preliminary data.</text>
</comment>
<protein>
    <submittedName>
        <fullName evidence="17">TonB-dependent receptor</fullName>
    </submittedName>
</protein>
<feature type="domain" description="TonB-dependent receptor plug" evidence="16">
    <location>
        <begin position="77"/>
        <end position="175"/>
    </location>
</feature>
<dbReference type="Gene3D" id="2.40.170.20">
    <property type="entry name" value="TonB-dependent receptor, beta-barrel domain"/>
    <property type="match status" value="1"/>
</dbReference>
<dbReference type="GO" id="GO:0015344">
    <property type="term" value="F:siderophore uptake transmembrane transporter activity"/>
    <property type="evidence" value="ECO:0007669"/>
    <property type="project" value="TreeGrafter"/>
</dbReference>
<dbReference type="GO" id="GO:0038023">
    <property type="term" value="F:signaling receptor activity"/>
    <property type="evidence" value="ECO:0007669"/>
    <property type="project" value="InterPro"/>
</dbReference>
<dbReference type="InterPro" id="IPR036942">
    <property type="entry name" value="Beta-barrel_TonB_sf"/>
</dbReference>
<evidence type="ECO:0000256" key="1">
    <source>
        <dbReference type="ARBA" id="ARBA00004571"/>
    </source>
</evidence>
<keyword evidence="10 17" id="KW-0675">Receptor</keyword>
<dbReference type="CDD" id="cd01347">
    <property type="entry name" value="ligand_gated_channel"/>
    <property type="match status" value="1"/>
</dbReference>
<dbReference type="EMBL" id="LQQU01000032">
    <property type="protein sequence ID" value="KZE29779.1"/>
    <property type="molecule type" value="Genomic_DNA"/>
</dbReference>
<evidence type="ECO:0000256" key="9">
    <source>
        <dbReference type="ARBA" id="ARBA00023136"/>
    </source>
</evidence>
<evidence type="ECO:0000256" key="13">
    <source>
        <dbReference type="RuleBase" id="RU003357"/>
    </source>
</evidence>
<proteinExistence type="inferred from homology"/>
<keyword evidence="8 13" id="KW-0798">TonB box</keyword>
<keyword evidence="3 12" id="KW-0813">Transport</keyword>
<dbReference type="AlphaFoldDB" id="A0A163C363"/>
<evidence type="ECO:0000256" key="14">
    <source>
        <dbReference type="SAM" id="SignalP"/>
    </source>
</evidence>
<organism evidence="17 18">
    <name type="scientific">Crenobacter luteus</name>
    <dbReference type="NCBI Taxonomy" id="1452487"/>
    <lineage>
        <taxon>Bacteria</taxon>
        <taxon>Pseudomonadati</taxon>
        <taxon>Pseudomonadota</taxon>
        <taxon>Betaproteobacteria</taxon>
        <taxon>Neisseriales</taxon>
        <taxon>Neisseriaceae</taxon>
        <taxon>Crenobacter</taxon>
    </lineage>
</organism>
<dbReference type="Pfam" id="PF00593">
    <property type="entry name" value="TonB_dep_Rec_b-barrel"/>
    <property type="match status" value="1"/>
</dbReference>
<dbReference type="NCBIfam" id="TIGR01783">
    <property type="entry name" value="TonB-siderophor"/>
    <property type="match status" value="1"/>
</dbReference>
<feature type="domain" description="TonB-dependent receptor-like beta-barrel" evidence="15">
    <location>
        <begin position="248"/>
        <end position="700"/>
    </location>
</feature>
<dbReference type="FunFam" id="2.170.130.10:FF:000001">
    <property type="entry name" value="Catecholate siderophore TonB-dependent receptor"/>
    <property type="match status" value="1"/>
</dbReference>
<dbReference type="InterPro" id="IPR000531">
    <property type="entry name" value="Beta-barrel_TonB"/>
</dbReference>
<keyword evidence="6 14" id="KW-0732">Signal</keyword>
<evidence type="ECO:0000256" key="2">
    <source>
        <dbReference type="ARBA" id="ARBA00009810"/>
    </source>
</evidence>
<evidence type="ECO:0000256" key="11">
    <source>
        <dbReference type="ARBA" id="ARBA00023237"/>
    </source>
</evidence>
<dbReference type="InterPro" id="IPR012910">
    <property type="entry name" value="Plug_dom"/>
</dbReference>
<keyword evidence="11 12" id="KW-0998">Cell outer membrane</keyword>
<dbReference type="OrthoDB" id="9790771at2"/>
<evidence type="ECO:0000256" key="7">
    <source>
        <dbReference type="ARBA" id="ARBA00023065"/>
    </source>
</evidence>
<dbReference type="GO" id="GO:0015891">
    <property type="term" value="P:siderophore transport"/>
    <property type="evidence" value="ECO:0007669"/>
    <property type="project" value="InterPro"/>
</dbReference>
<evidence type="ECO:0000256" key="10">
    <source>
        <dbReference type="ARBA" id="ARBA00023170"/>
    </source>
</evidence>
<sequence>MKSKLTDSPSIEHGKLPARRAVGLIAAAAFAPALAHAAEPAKSDSAELETVKVTAEQPVRGTYKTETTSIGKMKQKLRDIPQSVDVVNRQLMDDQLVTNLKDALRNVPGITFAAGEGGRTGDQIVIRGFAATTDTYRDGMRDIGQYNRDPFNDEKVEVLKGASSMLFGRGSTGGVVNQVSKTPYAGEKIEGSLTVGTHDFQRVTADINQAFSDTAAARLNLMATNDGSDRGPVENTRWGIAPSVAFGLGEPLTLTLSYFHMEENNVPDYGVPYDPNTQRPIGVDRKRFYGFSGDFEDTVTDIATARLEYRISDDTTLSNQLRFNRFDRDVSPTAARLVGASAGVPVTDATALRRSKPMRDGVDQSWNNQTDLVTKFDTGTVRHTLLAGLELTQEKSDASRYALRNNPANSTVGAASPSDAVDLSRYRTGTTHFDASNVALYAMDTLELTPQWKAVLGARWDRFKGEYQTRAYNADGTLNADPARSFDTERTDRIWSYRAGLIWQPDTMQSYYASYGTSFNPSGEAYALDKRGSNTPPEKNRNMEVGAKWDLMDGDASLRAALFRIEKTHERNTDPLIPDVAVLSGKRHTDGIELEGAGRLTERWEVFAGATYMDSKIDEASGDQAGTKGKMPRYTPRVTANLWTTYKFTDTVTGGFGLTRVGKRYASEANTNHLPAYTTANAMLSYETRQYLVQLNLNNLADKKYYDGAYGGHATHGTPREAQLTVGFKY</sequence>
<dbReference type="RefSeq" id="WP_066613569.1">
    <property type="nucleotide sequence ID" value="NZ_LQQU01000032.1"/>
</dbReference>
<evidence type="ECO:0000313" key="17">
    <source>
        <dbReference type="EMBL" id="KZE29779.1"/>
    </source>
</evidence>
<evidence type="ECO:0000256" key="8">
    <source>
        <dbReference type="ARBA" id="ARBA00023077"/>
    </source>
</evidence>
<dbReference type="InterPro" id="IPR039426">
    <property type="entry name" value="TonB-dep_rcpt-like"/>
</dbReference>
<evidence type="ECO:0000256" key="4">
    <source>
        <dbReference type="ARBA" id="ARBA00022452"/>
    </source>
</evidence>
<keyword evidence="9 12" id="KW-0472">Membrane</keyword>
<dbReference type="Pfam" id="PF07715">
    <property type="entry name" value="Plug"/>
    <property type="match status" value="1"/>
</dbReference>
<evidence type="ECO:0000256" key="12">
    <source>
        <dbReference type="PROSITE-ProRule" id="PRU01360"/>
    </source>
</evidence>
<evidence type="ECO:0000259" key="16">
    <source>
        <dbReference type="Pfam" id="PF07715"/>
    </source>
</evidence>
<keyword evidence="5 12" id="KW-0812">Transmembrane</keyword>
<keyword evidence="7" id="KW-0406">Ion transport</keyword>
<keyword evidence="18" id="KW-1185">Reference proteome</keyword>
<evidence type="ECO:0000256" key="5">
    <source>
        <dbReference type="ARBA" id="ARBA00022692"/>
    </source>
</evidence>
<dbReference type="PROSITE" id="PS52016">
    <property type="entry name" value="TONB_DEPENDENT_REC_3"/>
    <property type="match status" value="1"/>
</dbReference>
<evidence type="ECO:0000256" key="6">
    <source>
        <dbReference type="ARBA" id="ARBA00022729"/>
    </source>
</evidence>
<name>A0A163C363_9NEIS</name>
<dbReference type="GO" id="GO:0009279">
    <property type="term" value="C:cell outer membrane"/>
    <property type="evidence" value="ECO:0007669"/>
    <property type="project" value="UniProtKB-SubCell"/>
</dbReference>
<gene>
    <name evidence="17" type="ORF">AVW16_13280</name>
</gene>
<dbReference type="InterPro" id="IPR037066">
    <property type="entry name" value="Plug_dom_sf"/>
</dbReference>
<dbReference type="STRING" id="1452487.AVW16_13280"/>
<evidence type="ECO:0000313" key="18">
    <source>
        <dbReference type="Proteomes" id="UP000076625"/>
    </source>
</evidence>
<dbReference type="PANTHER" id="PTHR32552">
    <property type="entry name" value="FERRICHROME IRON RECEPTOR-RELATED"/>
    <property type="match status" value="1"/>
</dbReference>
<evidence type="ECO:0000259" key="15">
    <source>
        <dbReference type="Pfam" id="PF00593"/>
    </source>
</evidence>
<dbReference type="SUPFAM" id="SSF56935">
    <property type="entry name" value="Porins"/>
    <property type="match status" value="1"/>
</dbReference>
<feature type="chain" id="PRO_5007841905" evidence="14">
    <location>
        <begin position="38"/>
        <end position="730"/>
    </location>
</feature>
<evidence type="ECO:0000256" key="3">
    <source>
        <dbReference type="ARBA" id="ARBA00022448"/>
    </source>
</evidence>
<dbReference type="PANTHER" id="PTHR32552:SF83">
    <property type="entry name" value="BLR3904 PROTEIN"/>
    <property type="match status" value="1"/>
</dbReference>
<dbReference type="Gene3D" id="2.170.130.10">
    <property type="entry name" value="TonB-dependent receptor, plug domain"/>
    <property type="match status" value="1"/>
</dbReference>
<dbReference type="InterPro" id="IPR010105">
    <property type="entry name" value="TonB_sidphr_rcpt"/>
</dbReference>